<feature type="region of interest" description="Disordered" evidence="6">
    <location>
        <begin position="1"/>
        <end position="34"/>
    </location>
</feature>
<dbReference type="GO" id="GO:0012506">
    <property type="term" value="C:vesicle membrane"/>
    <property type="evidence" value="ECO:0007669"/>
    <property type="project" value="TreeGrafter"/>
</dbReference>
<dbReference type="PROSITE" id="PS51897">
    <property type="entry name" value="ANNEXIN_2"/>
    <property type="match status" value="4"/>
</dbReference>
<dbReference type="OrthoDB" id="37886at2759"/>
<feature type="compositionally biased region" description="Pro residues" evidence="6">
    <location>
        <begin position="12"/>
        <end position="27"/>
    </location>
</feature>
<dbReference type="GO" id="GO:0005509">
    <property type="term" value="F:calcium ion binding"/>
    <property type="evidence" value="ECO:0007669"/>
    <property type="project" value="InterPro"/>
</dbReference>
<dbReference type="Pfam" id="PF00191">
    <property type="entry name" value="Annexin"/>
    <property type="match status" value="4"/>
</dbReference>
<gene>
    <name evidence="7" type="ORF">BCR32DRAFT_292264</name>
</gene>
<keyword evidence="3" id="KW-0106">Calcium</keyword>
<name>A0A1Y1XB78_9FUNG</name>
<accession>A0A1Y1XB78</accession>
<sequence>MHPNQQQGFPPQGFPPPQGGFPPPGGMPPQQVGFQNFQPNFGQFVQPQTPLLSQMDVDEAVKRLRDSMKGLGTNENKLISVIGTYPPLQMSQIIVAYRNKYGRSLFDDVKSETSGKFGKLAGALSLTIAEYDVRCLRKAVEGLGTDDECLLEILIGRTNSDIRFLREEYYRQYAANLVDDIKDDTSGNIRRLYSTLLKGIRDESNAPRDPNADAEEFYKAGEGRIGTNDNKFITLLCTLPDNHLRQVFDCYEKKYGHPFEKAISKEFSGQIKTALKILVSSIRNRSEYIATLFEKSMKGLGTDDAMLIRLAVRHRAPYVIEPIKQAYQEKYGKSLAKRIKGDTSGDYCKLLLACIHES</sequence>
<dbReference type="InterPro" id="IPR037104">
    <property type="entry name" value="Annexin_sf"/>
</dbReference>
<organism evidence="7 8">
    <name type="scientific">Anaeromyces robustus</name>
    <dbReference type="NCBI Taxonomy" id="1754192"/>
    <lineage>
        <taxon>Eukaryota</taxon>
        <taxon>Fungi</taxon>
        <taxon>Fungi incertae sedis</taxon>
        <taxon>Chytridiomycota</taxon>
        <taxon>Chytridiomycota incertae sedis</taxon>
        <taxon>Neocallimastigomycetes</taxon>
        <taxon>Neocallimastigales</taxon>
        <taxon>Neocallimastigaceae</taxon>
        <taxon>Anaeromyces</taxon>
    </lineage>
</organism>
<dbReference type="PANTHER" id="PTHR10502">
    <property type="entry name" value="ANNEXIN"/>
    <property type="match status" value="1"/>
</dbReference>
<evidence type="ECO:0000256" key="4">
    <source>
        <dbReference type="ARBA" id="ARBA00023216"/>
    </source>
</evidence>
<dbReference type="PANTHER" id="PTHR10502:SF102">
    <property type="entry name" value="ANNEXIN B11"/>
    <property type="match status" value="1"/>
</dbReference>
<dbReference type="EMBL" id="MCFG01000082">
    <property type="protein sequence ID" value="ORX83031.1"/>
    <property type="molecule type" value="Genomic_DNA"/>
</dbReference>
<evidence type="ECO:0000313" key="7">
    <source>
        <dbReference type="EMBL" id="ORX83031.1"/>
    </source>
</evidence>
<feature type="compositionally biased region" description="Low complexity" evidence="6">
    <location>
        <begin position="1"/>
        <end position="11"/>
    </location>
</feature>
<evidence type="ECO:0000313" key="8">
    <source>
        <dbReference type="Proteomes" id="UP000193944"/>
    </source>
</evidence>
<dbReference type="GO" id="GO:0005886">
    <property type="term" value="C:plasma membrane"/>
    <property type="evidence" value="ECO:0007669"/>
    <property type="project" value="TreeGrafter"/>
</dbReference>
<evidence type="ECO:0000256" key="2">
    <source>
        <dbReference type="ARBA" id="ARBA00022737"/>
    </source>
</evidence>
<dbReference type="GO" id="GO:0005737">
    <property type="term" value="C:cytoplasm"/>
    <property type="evidence" value="ECO:0007669"/>
    <property type="project" value="TreeGrafter"/>
</dbReference>
<comment type="caution">
    <text evidence="7">The sequence shown here is derived from an EMBL/GenBank/DDBJ whole genome shotgun (WGS) entry which is preliminary data.</text>
</comment>
<dbReference type="GO" id="GO:0005634">
    <property type="term" value="C:nucleus"/>
    <property type="evidence" value="ECO:0007669"/>
    <property type="project" value="TreeGrafter"/>
</dbReference>
<reference evidence="7 8" key="1">
    <citation type="submission" date="2016-08" db="EMBL/GenBank/DDBJ databases">
        <title>A Parts List for Fungal Cellulosomes Revealed by Comparative Genomics.</title>
        <authorList>
            <consortium name="DOE Joint Genome Institute"/>
            <person name="Haitjema C.H."/>
            <person name="Gilmore S.P."/>
            <person name="Henske J.K."/>
            <person name="Solomon K.V."/>
            <person name="De Groot R."/>
            <person name="Kuo A."/>
            <person name="Mondo S.J."/>
            <person name="Salamov A.A."/>
            <person name="Labutti K."/>
            <person name="Zhao Z."/>
            <person name="Chiniquy J."/>
            <person name="Barry K."/>
            <person name="Brewer H.M."/>
            <person name="Purvine S.O."/>
            <person name="Wright A.T."/>
            <person name="Boxma B."/>
            <person name="Van Alen T."/>
            <person name="Hackstein J.H."/>
            <person name="Baker S.E."/>
            <person name="Grigoriev I.V."/>
            <person name="O'Malley M.A."/>
        </authorList>
    </citation>
    <scope>NUCLEOTIDE SEQUENCE [LARGE SCALE GENOMIC DNA]</scope>
    <source>
        <strain evidence="7 8">S4</strain>
    </source>
</reference>
<keyword evidence="8" id="KW-1185">Reference proteome</keyword>
<keyword evidence="5" id="KW-0111">Calcium/phospholipid-binding</keyword>
<evidence type="ECO:0000256" key="1">
    <source>
        <dbReference type="ARBA" id="ARBA00007831"/>
    </source>
</evidence>
<dbReference type="PRINTS" id="PR00196">
    <property type="entry name" value="ANNEXIN"/>
</dbReference>
<evidence type="ECO:0000256" key="6">
    <source>
        <dbReference type="SAM" id="MobiDB-lite"/>
    </source>
</evidence>
<dbReference type="SUPFAM" id="SSF47874">
    <property type="entry name" value="Annexin"/>
    <property type="match status" value="1"/>
</dbReference>
<protein>
    <submittedName>
        <fullName evidence="7">Annexin Iv</fullName>
    </submittedName>
</protein>
<proteinExistence type="inferred from homology"/>
<dbReference type="AlphaFoldDB" id="A0A1Y1XB78"/>
<keyword evidence="4" id="KW-0041">Annexin</keyword>
<dbReference type="FunFam" id="1.10.220.10:FF:000002">
    <property type="entry name" value="Annexin"/>
    <property type="match status" value="1"/>
</dbReference>
<dbReference type="GO" id="GO:0001786">
    <property type="term" value="F:phosphatidylserine binding"/>
    <property type="evidence" value="ECO:0007669"/>
    <property type="project" value="TreeGrafter"/>
</dbReference>
<dbReference type="InterPro" id="IPR001464">
    <property type="entry name" value="Annexin"/>
</dbReference>
<dbReference type="SMART" id="SM00335">
    <property type="entry name" value="ANX"/>
    <property type="match status" value="4"/>
</dbReference>
<evidence type="ECO:0000256" key="5">
    <source>
        <dbReference type="ARBA" id="ARBA00023302"/>
    </source>
</evidence>
<evidence type="ECO:0000256" key="3">
    <source>
        <dbReference type="ARBA" id="ARBA00022837"/>
    </source>
</evidence>
<dbReference type="Proteomes" id="UP000193944">
    <property type="component" value="Unassembled WGS sequence"/>
</dbReference>
<reference evidence="7 8" key="2">
    <citation type="submission" date="2016-08" db="EMBL/GenBank/DDBJ databases">
        <title>Pervasive Adenine N6-methylation of Active Genes in Fungi.</title>
        <authorList>
            <consortium name="DOE Joint Genome Institute"/>
            <person name="Mondo S.J."/>
            <person name="Dannebaum R.O."/>
            <person name="Kuo R.C."/>
            <person name="Labutti K."/>
            <person name="Haridas S."/>
            <person name="Kuo A."/>
            <person name="Salamov A."/>
            <person name="Ahrendt S.R."/>
            <person name="Lipzen A."/>
            <person name="Sullivan W."/>
            <person name="Andreopoulos W.B."/>
            <person name="Clum A."/>
            <person name="Lindquist E."/>
            <person name="Daum C."/>
            <person name="Ramamoorthy G.K."/>
            <person name="Gryganskyi A."/>
            <person name="Culley D."/>
            <person name="Magnuson J.K."/>
            <person name="James T.Y."/>
            <person name="O'Malley M.A."/>
            <person name="Stajich J.E."/>
            <person name="Spatafora J.W."/>
            <person name="Visel A."/>
            <person name="Grigoriev I.V."/>
        </authorList>
    </citation>
    <scope>NUCLEOTIDE SEQUENCE [LARGE SCALE GENOMIC DNA]</scope>
    <source>
        <strain evidence="7 8">S4</strain>
    </source>
</reference>
<keyword evidence="2" id="KW-0677">Repeat</keyword>
<dbReference type="STRING" id="1754192.A0A1Y1XB78"/>
<dbReference type="Gene3D" id="1.10.220.10">
    <property type="entry name" value="Annexin"/>
    <property type="match status" value="4"/>
</dbReference>
<dbReference type="FunFam" id="1.10.220.10:FF:000005">
    <property type="entry name" value="Annexin"/>
    <property type="match status" value="1"/>
</dbReference>
<dbReference type="GO" id="GO:0005544">
    <property type="term" value="F:calcium-dependent phospholipid binding"/>
    <property type="evidence" value="ECO:0007669"/>
    <property type="project" value="UniProtKB-KW"/>
</dbReference>
<comment type="similarity">
    <text evidence="1">Belongs to the annexin family.</text>
</comment>
<dbReference type="InterPro" id="IPR018502">
    <property type="entry name" value="Annexin_repeat"/>
</dbReference>